<dbReference type="Proteomes" id="UP000035996">
    <property type="component" value="Unassembled WGS sequence"/>
</dbReference>
<dbReference type="InterPro" id="IPR023193">
    <property type="entry name" value="EPSP_synthase_CS"/>
</dbReference>
<comment type="pathway">
    <text evidence="1 7">Metabolic intermediate biosynthesis; chorismate biosynthesis; chorismate from D-erythrose 4-phosphate and phosphoenolpyruvate: step 6/7.</text>
</comment>
<evidence type="ECO:0000313" key="10">
    <source>
        <dbReference type="Proteomes" id="UP000035996"/>
    </source>
</evidence>
<comment type="function">
    <text evidence="7">Catalyzes the transfer of the enolpyruvyl moiety of phosphoenolpyruvate (PEP) to the 5-hydroxyl of shikimate-3-phosphate (S3P) to produce enolpyruvyl shikimate-3-phosphate and inorganic phosphate.</text>
</comment>
<dbReference type="NCBIfam" id="TIGR01356">
    <property type="entry name" value="aroA"/>
    <property type="match status" value="1"/>
</dbReference>
<name>A0A0J6CXN9_9BACL</name>
<keyword evidence="5 7" id="KW-0057">Aromatic amino acid biosynthesis</keyword>
<dbReference type="InterPro" id="IPR001986">
    <property type="entry name" value="Enolpyruvate_Tfrase_dom"/>
</dbReference>
<evidence type="ECO:0000256" key="3">
    <source>
        <dbReference type="ARBA" id="ARBA00022605"/>
    </source>
</evidence>
<feature type="active site" description="Proton acceptor" evidence="7">
    <location>
        <position position="335"/>
    </location>
</feature>
<feature type="binding site" evidence="7">
    <location>
        <position position="115"/>
    </location>
    <ligand>
        <name>phosphoenolpyruvate</name>
        <dbReference type="ChEBI" id="CHEBI:58702"/>
    </ligand>
</feature>
<dbReference type="PANTHER" id="PTHR21090">
    <property type="entry name" value="AROM/DEHYDROQUINATE SYNTHASE"/>
    <property type="match status" value="1"/>
</dbReference>
<dbReference type="AlphaFoldDB" id="A0A0J6CXN9"/>
<feature type="binding site" evidence="7">
    <location>
        <position position="144"/>
    </location>
    <ligand>
        <name>phosphoenolpyruvate</name>
        <dbReference type="ChEBI" id="CHEBI:58702"/>
    </ligand>
</feature>
<feature type="binding site" evidence="7">
    <location>
        <position position="366"/>
    </location>
    <ligand>
        <name>phosphoenolpyruvate</name>
        <dbReference type="ChEBI" id="CHEBI:58702"/>
    </ligand>
</feature>
<feature type="binding site" evidence="7">
    <location>
        <position position="49"/>
    </location>
    <ligand>
        <name>3-phosphoshikimate</name>
        <dbReference type="ChEBI" id="CHEBI:145989"/>
    </ligand>
</feature>
<evidence type="ECO:0000256" key="4">
    <source>
        <dbReference type="ARBA" id="ARBA00022679"/>
    </source>
</evidence>
<dbReference type="InterPro" id="IPR013792">
    <property type="entry name" value="RNA3'P_cycl/enolpyr_Trfase_a/b"/>
</dbReference>
<comment type="catalytic activity">
    <reaction evidence="6">
        <text>3-phosphoshikimate + phosphoenolpyruvate = 5-O-(1-carboxyvinyl)-3-phosphoshikimate + phosphate</text>
        <dbReference type="Rhea" id="RHEA:21256"/>
        <dbReference type="ChEBI" id="CHEBI:43474"/>
        <dbReference type="ChEBI" id="CHEBI:57701"/>
        <dbReference type="ChEBI" id="CHEBI:58702"/>
        <dbReference type="ChEBI" id="CHEBI:145989"/>
        <dbReference type="EC" id="2.5.1.19"/>
    </reaction>
    <physiologicalReaction direction="left-to-right" evidence="6">
        <dbReference type="Rhea" id="RHEA:21257"/>
    </physiologicalReaction>
</comment>
<feature type="binding site" evidence="7">
    <location>
        <position position="45"/>
    </location>
    <ligand>
        <name>3-phosphoshikimate</name>
        <dbReference type="ChEBI" id="CHEBI:145989"/>
    </ligand>
</feature>
<dbReference type="EC" id="2.5.1.19" evidence="7"/>
<feature type="binding site" evidence="7">
    <location>
        <position position="432"/>
    </location>
    <ligand>
        <name>phosphoenolpyruvate</name>
        <dbReference type="ChEBI" id="CHEBI:58702"/>
    </ligand>
</feature>
<reference evidence="9" key="1">
    <citation type="submission" date="2015-06" db="EMBL/GenBank/DDBJ databases">
        <authorList>
            <person name="Liu B."/>
            <person name="Wang J."/>
            <person name="Zhu Y."/>
            <person name="Liu G."/>
            <person name="Chen Q."/>
            <person name="Zheng C."/>
            <person name="Che J."/>
            <person name="Ge C."/>
            <person name="Shi H."/>
            <person name="Pan Z."/>
            <person name="Liu X."/>
        </authorList>
    </citation>
    <scope>NUCLEOTIDE SEQUENCE [LARGE SCALE GENOMIC DNA]</scope>
    <source>
        <strain evidence="9">DSM 16346</strain>
    </source>
</reference>
<comment type="subunit">
    <text evidence="7">Monomer.</text>
</comment>
<dbReference type="GO" id="GO:0008652">
    <property type="term" value="P:amino acid biosynthetic process"/>
    <property type="evidence" value="ECO:0007669"/>
    <property type="project" value="UniProtKB-KW"/>
</dbReference>
<comment type="caution">
    <text evidence="7">Lacks conserved residue(s) required for the propagation of feature annotation.</text>
</comment>
<dbReference type="EMBL" id="LELK01000001">
    <property type="protein sequence ID" value="KMM37945.1"/>
    <property type="molecule type" value="Genomic_DNA"/>
</dbReference>
<dbReference type="UniPathway" id="UPA00053">
    <property type="reaction ID" value="UER00089"/>
</dbReference>
<keyword evidence="3 7" id="KW-0028">Amino-acid biosynthesis</keyword>
<feature type="binding site" evidence="7">
    <location>
        <position position="44"/>
    </location>
    <ligand>
        <name>phosphoenolpyruvate</name>
        <dbReference type="ChEBI" id="CHEBI:58702"/>
    </ligand>
</feature>
<dbReference type="PROSITE" id="PS00885">
    <property type="entry name" value="EPSP_SYNTHASE_2"/>
    <property type="match status" value="1"/>
</dbReference>
<evidence type="ECO:0000259" key="8">
    <source>
        <dbReference type="Pfam" id="PF00275"/>
    </source>
</evidence>
<comment type="caution">
    <text evidence="9">The sequence shown here is derived from an EMBL/GenBank/DDBJ whole genome shotgun (WGS) entry which is preliminary data.</text>
</comment>
<gene>
    <name evidence="7" type="primary">aroA</name>
    <name evidence="9" type="ORF">AB986_01005</name>
</gene>
<organism evidence="9 10">
    <name type="scientific">Guptibacillus hwajinpoensis</name>
    <dbReference type="NCBI Taxonomy" id="208199"/>
    <lineage>
        <taxon>Bacteria</taxon>
        <taxon>Bacillati</taxon>
        <taxon>Bacillota</taxon>
        <taxon>Bacilli</taxon>
        <taxon>Bacillales</taxon>
        <taxon>Guptibacillaceae</taxon>
        <taxon>Guptibacillus</taxon>
    </lineage>
</organism>
<evidence type="ECO:0000256" key="7">
    <source>
        <dbReference type="HAMAP-Rule" id="MF_00210"/>
    </source>
</evidence>
<feature type="binding site" evidence="7">
    <location>
        <position position="335"/>
    </location>
    <ligand>
        <name>3-phosphoshikimate</name>
        <dbReference type="ChEBI" id="CHEBI:145989"/>
    </ligand>
</feature>
<feature type="binding site" evidence="7">
    <location>
        <position position="192"/>
    </location>
    <ligand>
        <name>3-phosphoshikimate</name>
        <dbReference type="ChEBI" id="CHEBI:145989"/>
    </ligand>
</feature>
<dbReference type="GO" id="GO:0009073">
    <property type="term" value="P:aromatic amino acid family biosynthetic process"/>
    <property type="evidence" value="ECO:0007669"/>
    <property type="project" value="UniProtKB-KW"/>
</dbReference>
<feature type="binding site" evidence="7">
    <location>
        <position position="44"/>
    </location>
    <ligand>
        <name>3-phosphoshikimate</name>
        <dbReference type="ChEBI" id="CHEBI:145989"/>
    </ligand>
</feature>
<evidence type="ECO:0000256" key="5">
    <source>
        <dbReference type="ARBA" id="ARBA00023141"/>
    </source>
</evidence>
<dbReference type="Pfam" id="PF00275">
    <property type="entry name" value="EPSP_synthase"/>
    <property type="match status" value="1"/>
</dbReference>
<dbReference type="GO" id="GO:0003866">
    <property type="term" value="F:3-phosphoshikimate 1-carboxyvinyltransferase activity"/>
    <property type="evidence" value="ECO:0007669"/>
    <property type="project" value="UniProtKB-UniRule"/>
</dbReference>
<dbReference type="SUPFAM" id="SSF55205">
    <property type="entry name" value="EPT/RTPC-like"/>
    <property type="match status" value="1"/>
</dbReference>
<keyword evidence="7" id="KW-0963">Cytoplasm</keyword>
<dbReference type="STRING" id="157733.AB986_01005"/>
<dbReference type="PATRIC" id="fig|157733.3.peg.2405"/>
<dbReference type="InterPro" id="IPR006264">
    <property type="entry name" value="EPSP_synthase"/>
</dbReference>
<dbReference type="HAMAP" id="MF_00210">
    <property type="entry name" value="EPSP_synth"/>
    <property type="match status" value="1"/>
</dbReference>
<dbReference type="InterPro" id="IPR036968">
    <property type="entry name" value="Enolpyruvate_Tfrase_sf"/>
</dbReference>
<keyword evidence="4 7" id="KW-0808">Transferase</keyword>
<feature type="binding site" evidence="7">
    <location>
        <position position="190"/>
    </location>
    <ligand>
        <name>3-phosphoshikimate</name>
        <dbReference type="ChEBI" id="CHEBI:145989"/>
    </ligand>
</feature>
<evidence type="ECO:0000313" key="9">
    <source>
        <dbReference type="EMBL" id="KMM37945.1"/>
    </source>
</evidence>
<accession>A0A0J6CXN9</accession>
<evidence type="ECO:0000256" key="6">
    <source>
        <dbReference type="ARBA" id="ARBA00044633"/>
    </source>
</evidence>
<comment type="similarity">
    <text evidence="2 7">Belongs to the EPSP synthase family.</text>
</comment>
<dbReference type="PANTHER" id="PTHR21090:SF5">
    <property type="entry name" value="PENTAFUNCTIONAL AROM POLYPEPTIDE"/>
    <property type="match status" value="1"/>
</dbReference>
<evidence type="ECO:0000256" key="1">
    <source>
        <dbReference type="ARBA" id="ARBA00004811"/>
    </source>
</evidence>
<protein>
    <recommendedName>
        <fullName evidence="7">3-phosphoshikimate 1-carboxyvinyltransferase</fullName>
        <ecNumber evidence="7">2.5.1.19</ecNumber>
    </recommendedName>
    <alternativeName>
        <fullName evidence="7">5-enolpyruvylshikimate-3-phosphate synthase</fullName>
        <shortName evidence="7">EPSP synthase</shortName>
        <shortName evidence="7">EPSPS</shortName>
    </alternativeName>
</protein>
<evidence type="ECO:0000256" key="2">
    <source>
        <dbReference type="ARBA" id="ARBA00009948"/>
    </source>
</evidence>
<dbReference type="GO" id="GO:0009423">
    <property type="term" value="P:chorismate biosynthetic process"/>
    <property type="evidence" value="ECO:0007669"/>
    <property type="project" value="UniProtKB-UniRule"/>
</dbReference>
<dbReference type="PIRSF" id="PIRSF000505">
    <property type="entry name" value="EPSPS"/>
    <property type="match status" value="1"/>
</dbReference>
<dbReference type="GO" id="GO:0005737">
    <property type="term" value="C:cytoplasm"/>
    <property type="evidence" value="ECO:0007669"/>
    <property type="project" value="UniProtKB-SubCell"/>
</dbReference>
<feature type="binding site" evidence="7">
    <location>
        <position position="191"/>
    </location>
    <ligand>
        <name>3-phosphoshikimate</name>
        <dbReference type="ChEBI" id="CHEBI:145989"/>
    </ligand>
</feature>
<keyword evidence="10" id="KW-1185">Reference proteome</keyword>
<dbReference type="Gene3D" id="3.65.10.10">
    <property type="entry name" value="Enolpyruvate transferase domain"/>
    <property type="match status" value="2"/>
</dbReference>
<feature type="binding site" evidence="7">
    <location>
        <position position="407"/>
    </location>
    <ligand>
        <name>phosphoenolpyruvate</name>
        <dbReference type="ChEBI" id="CHEBI:58702"/>
    </ligand>
</feature>
<feature type="domain" description="Enolpyruvate transferase" evidence="8">
    <location>
        <begin position="32"/>
        <end position="440"/>
    </location>
</feature>
<dbReference type="OrthoDB" id="9809920at2"/>
<feature type="binding site" evidence="7">
    <location>
        <position position="362"/>
    </location>
    <ligand>
        <name>3-phosphoshikimate</name>
        <dbReference type="ChEBI" id="CHEBI:145989"/>
    </ligand>
</feature>
<proteinExistence type="inferred from homology"/>
<dbReference type="RefSeq" id="WP_048309029.1">
    <property type="nucleotide sequence ID" value="NZ_CP119526.1"/>
</dbReference>
<dbReference type="CDD" id="cd01556">
    <property type="entry name" value="EPSP_synthase"/>
    <property type="match status" value="1"/>
</dbReference>
<feature type="binding site" evidence="7">
    <location>
        <position position="192"/>
    </location>
    <ligand>
        <name>phosphoenolpyruvate</name>
        <dbReference type="ChEBI" id="CHEBI:58702"/>
    </ligand>
</feature>
<sequence length="453" mass="49172">MFHLSNPDLKARSPWATLRNVSSVEISPIEKQEVNGEIRIPGSKSFTNRALIIAALAKGPSTLTGILKSDDSYWCIDALNKLGVKTEVTDDVVTVQGCHSKWPNEQANLYIGAAGTIARFLPGALAIAKNGNWILEASNRMSERPVEPLVNAINDLGGSIEYLNTEGFFPLQVKGGGLKGGPVSISGKVSSQFLSGLLLASPYSKTDVTVTTPDYIVQHAYVKITLDLMEKFGVKASYSDDLTKIIIPSTEYLGRNLQLEADASTASYFLALAAITNGRIKITNLNVKTNQPDIKMIDVFENMGCKVTRGEKYIELIGTPNLKGGFEISMKEMSDQTLTLASLAVFASGPITMRGVEHIRHHESDRISAICTELTKLGIKVEEYEDGLTVYPGTPHPATLESYDDHRVAMSLALIGTKVPGIVIKDPGCVSKTCPSYFDLLSHVGVNVQYFDK</sequence>
<comment type="subcellular location">
    <subcellularLocation>
        <location evidence="7">Cytoplasm</location>
    </subcellularLocation>
</comment>